<keyword evidence="1" id="KW-0812">Transmembrane</keyword>
<keyword evidence="1" id="KW-0472">Membrane</keyword>
<gene>
    <name evidence="2" type="ORF">ABH992_006610</name>
</gene>
<name>A0ABV4GQI9_9BRAD</name>
<reference evidence="2 3" key="1">
    <citation type="submission" date="2024-07" db="EMBL/GenBank/DDBJ databases">
        <title>Genomic Encyclopedia of Type Strains, Phase V (KMG-V): Genome sequencing to study the core and pangenomes of soil and plant-associated prokaryotes.</title>
        <authorList>
            <person name="Whitman W."/>
        </authorList>
    </citation>
    <scope>NUCLEOTIDE SEQUENCE [LARGE SCALE GENOMIC DNA]</scope>
    <source>
        <strain evidence="2 3">USDA 222</strain>
    </source>
</reference>
<evidence type="ECO:0000256" key="1">
    <source>
        <dbReference type="SAM" id="Phobius"/>
    </source>
</evidence>
<feature type="transmembrane region" description="Helical" evidence="1">
    <location>
        <begin position="6"/>
        <end position="26"/>
    </location>
</feature>
<evidence type="ECO:0000313" key="3">
    <source>
        <dbReference type="Proteomes" id="UP001565474"/>
    </source>
</evidence>
<evidence type="ECO:0000313" key="2">
    <source>
        <dbReference type="EMBL" id="MEY9474211.1"/>
    </source>
</evidence>
<feature type="transmembrane region" description="Helical" evidence="1">
    <location>
        <begin position="71"/>
        <end position="99"/>
    </location>
</feature>
<keyword evidence="1" id="KW-1133">Transmembrane helix</keyword>
<protein>
    <submittedName>
        <fullName evidence="2">Uncharacterized protein</fullName>
    </submittedName>
</protein>
<sequence length="172" mass="18266">MGESMSFAVGLAAVAVFALLAPALQFMARARAWPLGPVTLLAIATVVSHGLGVMLGILFVPQLQYWDAASIFGFCVMAYVFAFGAVYKSVSLGILLSLVDRPDRRAPLSEIADGQVPDLFRGRIGNLVDGGLVERSDSHFAATTAGRNMAGHVGRLRRAFGIGDTSLYDFSD</sequence>
<accession>A0ABV4GQI9</accession>
<feature type="transmembrane region" description="Helical" evidence="1">
    <location>
        <begin position="38"/>
        <end position="59"/>
    </location>
</feature>
<organism evidence="2 3">
    <name type="scientific">Bradyrhizobium yuanmingense</name>
    <dbReference type="NCBI Taxonomy" id="108015"/>
    <lineage>
        <taxon>Bacteria</taxon>
        <taxon>Pseudomonadati</taxon>
        <taxon>Pseudomonadota</taxon>
        <taxon>Alphaproteobacteria</taxon>
        <taxon>Hyphomicrobiales</taxon>
        <taxon>Nitrobacteraceae</taxon>
        <taxon>Bradyrhizobium</taxon>
    </lineage>
</organism>
<dbReference type="Proteomes" id="UP001565474">
    <property type="component" value="Unassembled WGS sequence"/>
</dbReference>
<keyword evidence="3" id="KW-1185">Reference proteome</keyword>
<comment type="caution">
    <text evidence="2">The sequence shown here is derived from an EMBL/GenBank/DDBJ whole genome shotgun (WGS) entry which is preliminary data.</text>
</comment>
<dbReference type="RefSeq" id="WP_370058433.1">
    <property type="nucleotide sequence ID" value="NZ_JBGBYD010000002.1"/>
</dbReference>
<dbReference type="EMBL" id="JBGBZN010000002">
    <property type="protein sequence ID" value="MEY9474211.1"/>
    <property type="molecule type" value="Genomic_DNA"/>
</dbReference>
<proteinExistence type="predicted"/>